<evidence type="ECO:0000256" key="2">
    <source>
        <dbReference type="ARBA" id="ARBA00022692"/>
    </source>
</evidence>
<keyword evidence="8" id="KW-1185">Reference proteome</keyword>
<dbReference type="PANTHER" id="PTHR21324:SF2">
    <property type="entry name" value="EG:22E5.9 PROTEIN"/>
    <property type="match status" value="1"/>
</dbReference>
<evidence type="ECO:0000313" key="8">
    <source>
        <dbReference type="Proteomes" id="UP001305779"/>
    </source>
</evidence>
<evidence type="ECO:0000256" key="3">
    <source>
        <dbReference type="ARBA" id="ARBA00022989"/>
    </source>
</evidence>
<name>A0ABR0EEA8_ZASCE</name>
<evidence type="ECO:0000256" key="1">
    <source>
        <dbReference type="ARBA" id="ARBA00004127"/>
    </source>
</evidence>
<accession>A0ABR0EEA8</accession>
<evidence type="ECO:0000313" key="7">
    <source>
        <dbReference type="EMBL" id="KAK4499834.1"/>
    </source>
</evidence>
<sequence length="265" mass="29977">MQANQNLAYISDTGTSDWGKPLFITGSAITVTLFAITFAAERWLRHKGHLIHVSSRWGAVCSALASFFNIMGGTGLMLLTIFDARNHINVHFPMIGVFIGGYILAAGFMAAEKKRISDRYPTNKYLRRSFQIKFFFIILELIFTALFGVTALLAGHDIHSPHAGLRNPSVVIEWMIGFFFVFYMWSFAIDFLPVPQLVDADGDKVELVMDPEKLWDMEMSGDLRRPSTAWSRRSEKSVASTTMLLKVEHFQDSPKGTDHYVRIRS</sequence>
<comment type="subcellular location">
    <subcellularLocation>
        <location evidence="1">Endomembrane system</location>
        <topology evidence="1">Multi-pass membrane protein</topology>
    </subcellularLocation>
</comment>
<dbReference type="InterPro" id="IPR050911">
    <property type="entry name" value="DRAM/TMEM150_Autophagy_Mod"/>
</dbReference>
<protein>
    <recommendedName>
        <fullName evidence="6">CWH43-like N-terminal domain-containing protein</fullName>
    </recommendedName>
</protein>
<feature type="transmembrane region" description="Helical" evidence="5">
    <location>
        <begin position="56"/>
        <end position="82"/>
    </location>
</feature>
<dbReference type="Pfam" id="PF10277">
    <property type="entry name" value="Frag1"/>
    <property type="match status" value="1"/>
</dbReference>
<evidence type="ECO:0000256" key="5">
    <source>
        <dbReference type="SAM" id="Phobius"/>
    </source>
</evidence>
<evidence type="ECO:0000256" key="4">
    <source>
        <dbReference type="ARBA" id="ARBA00023136"/>
    </source>
</evidence>
<feature type="transmembrane region" description="Helical" evidence="5">
    <location>
        <begin position="132"/>
        <end position="154"/>
    </location>
</feature>
<proteinExistence type="predicted"/>
<dbReference type="EMBL" id="JAXOVC010000006">
    <property type="protein sequence ID" value="KAK4499834.1"/>
    <property type="molecule type" value="Genomic_DNA"/>
</dbReference>
<evidence type="ECO:0000259" key="6">
    <source>
        <dbReference type="Pfam" id="PF10277"/>
    </source>
</evidence>
<keyword evidence="4 5" id="KW-0472">Membrane</keyword>
<dbReference type="Proteomes" id="UP001305779">
    <property type="component" value="Unassembled WGS sequence"/>
</dbReference>
<keyword evidence="2 5" id="KW-0812">Transmembrane</keyword>
<keyword evidence="3 5" id="KW-1133">Transmembrane helix</keyword>
<feature type="domain" description="CWH43-like N-terminal" evidence="6">
    <location>
        <begin position="3"/>
        <end position="193"/>
    </location>
</feature>
<gene>
    <name evidence="7" type="ORF">PRZ48_008020</name>
</gene>
<dbReference type="InterPro" id="IPR019402">
    <property type="entry name" value="CWH43_N"/>
</dbReference>
<reference evidence="7 8" key="1">
    <citation type="journal article" date="2023" name="G3 (Bethesda)">
        <title>A chromosome-level genome assembly of Zasmidium syzygii isolated from banana leaves.</title>
        <authorList>
            <person name="van Westerhoven A.C."/>
            <person name="Mehrabi R."/>
            <person name="Talebi R."/>
            <person name="Steentjes M.B.F."/>
            <person name="Corcolon B."/>
            <person name="Chong P.A."/>
            <person name="Kema G.H.J."/>
            <person name="Seidl M.F."/>
        </authorList>
    </citation>
    <scope>NUCLEOTIDE SEQUENCE [LARGE SCALE GENOMIC DNA]</scope>
    <source>
        <strain evidence="7 8">P124</strain>
    </source>
</reference>
<feature type="transmembrane region" description="Helical" evidence="5">
    <location>
        <begin position="174"/>
        <end position="194"/>
    </location>
</feature>
<organism evidence="7 8">
    <name type="scientific">Zasmidium cellare</name>
    <name type="common">Wine cellar mold</name>
    <name type="synonym">Racodium cellare</name>
    <dbReference type="NCBI Taxonomy" id="395010"/>
    <lineage>
        <taxon>Eukaryota</taxon>
        <taxon>Fungi</taxon>
        <taxon>Dikarya</taxon>
        <taxon>Ascomycota</taxon>
        <taxon>Pezizomycotina</taxon>
        <taxon>Dothideomycetes</taxon>
        <taxon>Dothideomycetidae</taxon>
        <taxon>Mycosphaerellales</taxon>
        <taxon>Mycosphaerellaceae</taxon>
        <taxon>Zasmidium</taxon>
    </lineage>
</organism>
<feature type="transmembrane region" description="Helical" evidence="5">
    <location>
        <begin position="88"/>
        <end position="111"/>
    </location>
</feature>
<comment type="caution">
    <text evidence="7">The sequence shown here is derived from an EMBL/GenBank/DDBJ whole genome shotgun (WGS) entry which is preliminary data.</text>
</comment>
<dbReference type="PANTHER" id="PTHR21324">
    <property type="entry name" value="FASTING-INDUCIBLE INTEGRAL MEMBRANE PROTEIN TM6P1-RELATED"/>
    <property type="match status" value="1"/>
</dbReference>
<feature type="transmembrane region" description="Helical" evidence="5">
    <location>
        <begin position="22"/>
        <end position="44"/>
    </location>
</feature>